<dbReference type="Proteomes" id="UP000253324">
    <property type="component" value="Unassembled WGS sequence"/>
</dbReference>
<proteinExistence type="predicted"/>
<name>A0A368YSY1_9HYPH</name>
<gene>
    <name evidence="1" type="ORF">C7476_111136</name>
</gene>
<dbReference type="EMBL" id="QPJM01000011">
    <property type="protein sequence ID" value="RCW81274.1"/>
    <property type="molecule type" value="Genomic_DNA"/>
</dbReference>
<keyword evidence="2" id="KW-1185">Reference proteome</keyword>
<reference evidence="1 2" key="1">
    <citation type="submission" date="2018-07" db="EMBL/GenBank/DDBJ databases">
        <title>Genomic Encyclopedia of Type Strains, Phase III (KMG-III): the genomes of soil and plant-associated and newly described type strains.</title>
        <authorList>
            <person name="Whitman W."/>
        </authorList>
    </citation>
    <scope>NUCLEOTIDE SEQUENCE [LARGE SCALE GENOMIC DNA]</scope>
    <source>
        <strain evidence="1 2">31-25a</strain>
    </source>
</reference>
<evidence type="ECO:0000313" key="2">
    <source>
        <dbReference type="Proteomes" id="UP000253324"/>
    </source>
</evidence>
<dbReference type="AlphaFoldDB" id="A0A368YSY1"/>
<organism evidence="1 2">
    <name type="scientific">Phyllobacterium bourgognense</name>
    <dbReference type="NCBI Taxonomy" id="314236"/>
    <lineage>
        <taxon>Bacteria</taxon>
        <taxon>Pseudomonadati</taxon>
        <taxon>Pseudomonadota</taxon>
        <taxon>Alphaproteobacteria</taxon>
        <taxon>Hyphomicrobiales</taxon>
        <taxon>Phyllobacteriaceae</taxon>
        <taxon>Phyllobacterium</taxon>
    </lineage>
</organism>
<accession>A0A368YSY1</accession>
<protein>
    <submittedName>
        <fullName evidence="1">Uncharacterized protein</fullName>
    </submittedName>
</protein>
<comment type="caution">
    <text evidence="1">The sequence shown here is derived from an EMBL/GenBank/DDBJ whole genome shotgun (WGS) entry which is preliminary data.</text>
</comment>
<evidence type="ECO:0000313" key="1">
    <source>
        <dbReference type="EMBL" id="RCW81274.1"/>
    </source>
</evidence>
<sequence length="75" mass="7903">MRPNPVIGVCANGIESGHSLLTRTTARMDSFPTFLPKTLPKNGGNKGLAVIGKLQSPAVQASVSEQSQVRVKLSD</sequence>